<name>A0ABD2C7P0_VESSQ</name>
<organism evidence="7 8">
    <name type="scientific">Vespula squamosa</name>
    <name type="common">Southern yellow jacket</name>
    <name type="synonym">Wasp</name>
    <dbReference type="NCBI Taxonomy" id="30214"/>
    <lineage>
        <taxon>Eukaryota</taxon>
        <taxon>Metazoa</taxon>
        <taxon>Ecdysozoa</taxon>
        <taxon>Arthropoda</taxon>
        <taxon>Hexapoda</taxon>
        <taxon>Insecta</taxon>
        <taxon>Pterygota</taxon>
        <taxon>Neoptera</taxon>
        <taxon>Endopterygota</taxon>
        <taxon>Hymenoptera</taxon>
        <taxon>Apocrita</taxon>
        <taxon>Aculeata</taxon>
        <taxon>Vespoidea</taxon>
        <taxon>Vespidae</taxon>
        <taxon>Vespinae</taxon>
        <taxon>Vespula</taxon>
    </lineage>
</organism>
<feature type="domain" description="APCDD1" evidence="6">
    <location>
        <begin position="60"/>
        <end position="322"/>
    </location>
</feature>
<comment type="subcellular location">
    <subcellularLocation>
        <location evidence="1">Membrane</location>
        <topology evidence="1">Single-pass membrane protein</topology>
    </subcellularLocation>
</comment>
<evidence type="ECO:0000256" key="1">
    <source>
        <dbReference type="ARBA" id="ARBA00004167"/>
    </source>
</evidence>
<proteinExistence type="predicted"/>
<protein>
    <submittedName>
        <fullName evidence="7">Protein APCDD1-like isoform X2</fullName>
    </submittedName>
</protein>
<accession>A0ABD2C7P0</accession>
<evidence type="ECO:0000259" key="6">
    <source>
        <dbReference type="SMART" id="SM01352"/>
    </source>
</evidence>
<keyword evidence="3" id="KW-0732">Signal</keyword>
<dbReference type="InterPro" id="IPR029405">
    <property type="entry name" value="APCDD1_dom"/>
</dbReference>
<keyword evidence="8" id="KW-1185">Reference proteome</keyword>
<dbReference type="InterPro" id="IPR042425">
    <property type="entry name" value="APCDD1"/>
</dbReference>
<evidence type="ECO:0000256" key="5">
    <source>
        <dbReference type="ARBA" id="ARBA00023180"/>
    </source>
</evidence>
<gene>
    <name evidence="7" type="ORF">V1478_001212</name>
</gene>
<dbReference type="PANTHER" id="PTHR31021:SF1">
    <property type="entry name" value="CHROMOSOME UNDETERMINED SCAFFOLD_56, WHOLE GENOME SHOTGUN SEQUENCE"/>
    <property type="match status" value="1"/>
</dbReference>
<reference evidence="7 8" key="1">
    <citation type="journal article" date="2024" name="Ann. Entomol. Soc. Am.">
        <title>Genomic analyses of the southern and eastern yellowjacket wasps (Hymenoptera: Vespidae) reveal evolutionary signatures of social life.</title>
        <authorList>
            <person name="Catto M.A."/>
            <person name="Caine P.B."/>
            <person name="Orr S.E."/>
            <person name="Hunt B.G."/>
            <person name="Goodisman M.A.D."/>
        </authorList>
    </citation>
    <scope>NUCLEOTIDE SEQUENCE [LARGE SCALE GENOMIC DNA]</scope>
    <source>
        <strain evidence="7">233</strain>
        <tissue evidence="7">Head and thorax</tissue>
    </source>
</reference>
<dbReference type="SMART" id="SM01352">
    <property type="entry name" value="APCDDC"/>
    <property type="match status" value="1"/>
</dbReference>
<keyword evidence="2" id="KW-0812">Transmembrane</keyword>
<dbReference type="GO" id="GO:0016020">
    <property type="term" value="C:membrane"/>
    <property type="evidence" value="ECO:0007669"/>
    <property type="project" value="UniProtKB-SubCell"/>
</dbReference>
<comment type="caution">
    <text evidence="7">The sequence shown here is derived from an EMBL/GenBank/DDBJ whole genome shotgun (WGS) entry which is preliminary data.</text>
</comment>
<sequence length="615" mass="69797">MLSLGFVKDRVGKDRYGLADLFVRAYGRLSEFLGIPYSTIFERVGISHATTWRSENGEDQCEAAIKKVVREDRAITEDDSLTRLRYTWSSQECEVRAGPEYIIRKYTFFENGTFLLLRYHYAEESCSIATHTVVGRGSIQLGLPSTLIPGATDTKFHLDVVHIVPLNRQIANKFGHRLNVTCSLQPKWRPYVAQPVYERLHRQFESPSWYGPRYNSLQSYPSSKKEKAIDCLETLGIEFDELSILRVQRKEFDQKYVAPGSILKSKVELALANVPPNVQSRWIHRATSLQSTMLIRMDTTSECPICGSIFRGTEYNPPLLHEVAPLPALLGGSWISSQCESVKGGLWSRRRVKIYSGDKLWTGRWDYHLDPRCMVFSYSITAAGSYVQRAGRYKRDKDNTKLFQPSWNPSLDKLKDRSRRSMDGAYRHLFRNSRPSMVESFAAILRGNNKKHEEIAADPQTSSVTPSGTTELDLHVAESVLVPGDISIVDRCAGKEAGKPLTLWPSNCVPLAVEAPSTLRLRAKVGVSWSGQYILRLSPRDDDTWDMPLRQCGSTNSRNPRLRIYLRKSLGLKYGLASSAISIDRTSLCLTLFVLFFHHFYRTTSYVLVKDGLLL</sequence>
<keyword evidence="5" id="KW-0325">Glycoprotein</keyword>
<evidence type="ECO:0000313" key="7">
    <source>
        <dbReference type="EMBL" id="KAL2741071.1"/>
    </source>
</evidence>
<evidence type="ECO:0000256" key="3">
    <source>
        <dbReference type="ARBA" id="ARBA00022729"/>
    </source>
</evidence>
<dbReference type="Pfam" id="PF14921">
    <property type="entry name" value="APCDDC"/>
    <property type="match status" value="1"/>
</dbReference>
<keyword evidence="4" id="KW-0472">Membrane</keyword>
<evidence type="ECO:0000313" key="8">
    <source>
        <dbReference type="Proteomes" id="UP001607302"/>
    </source>
</evidence>
<dbReference type="AlphaFoldDB" id="A0ABD2C7P0"/>
<evidence type="ECO:0000256" key="4">
    <source>
        <dbReference type="ARBA" id="ARBA00023136"/>
    </source>
</evidence>
<dbReference type="PANTHER" id="PTHR31021">
    <property type="entry name" value="ADENOMATOSIS POLYPOSIS COLI DOWN-REGULATED 1"/>
    <property type="match status" value="1"/>
</dbReference>
<dbReference type="EMBL" id="JAUDFV010000020">
    <property type="protein sequence ID" value="KAL2741071.1"/>
    <property type="molecule type" value="Genomic_DNA"/>
</dbReference>
<evidence type="ECO:0000256" key="2">
    <source>
        <dbReference type="ARBA" id="ARBA00022692"/>
    </source>
</evidence>
<dbReference type="Proteomes" id="UP001607302">
    <property type="component" value="Unassembled WGS sequence"/>
</dbReference>